<evidence type="ECO:0000256" key="1">
    <source>
        <dbReference type="SAM" id="Coils"/>
    </source>
</evidence>
<evidence type="ECO:0000313" key="2">
    <source>
        <dbReference type="EMBL" id="CAB4141203.1"/>
    </source>
</evidence>
<name>A0A6J5M728_9CAUD</name>
<proteinExistence type="predicted"/>
<organism evidence="2">
    <name type="scientific">uncultured Caudovirales phage</name>
    <dbReference type="NCBI Taxonomy" id="2100421"/>
    <lineage>
        <taxon>Viruses</taxon>
        <taxon>Duplodnaviria</taxon>
        <taxon>Heunggongvirae</taxon>
        <taxon>Uroviricota</taxon>
        <taxon>Caudoviricetes</taxon>
        <taxon>Peduoviridae</taxon>
        <taxon>Maltschvirus</taxon>
        <taxon>Maltschvirus maltsch</taxon>
    </lineage>
</organism>
<keyword evidence="1" id="KW-0175">Coiled coil</keyword>
<dbReference type="EMBL" id="LR796388">
    <property type="protein sequence ID" value="CAB4141203.1"/>
    <property type="molecule type" value="Genomic_DNA"/>
</dbReference>
<reference evidence="2" key="1">
    <citation type="submission" date="2020-04" db="EMBL/GenBank/DDBJ databases">
        <authorList>
            <person name="Chiriac C."/>
            <person name="Salcher M."/>
            <person name="Ghai R."/>
            <person name="Kavagutti S V."/>
        </authorList>
    </citation>
    <scope>NUCLEOTIDE SEQUENCE</scope>
</reference>
<gene>
    <name evidence="2" type="ORF">UFOVP410_42</name>
</gene>
<feature type="coiled-coil region" evidence="1">
    <location>
        <begin position="3"/>
        <end position="30"/>
    </location>
</feature>
<accession>A0A6J5M728</accession>
<protein>
    <submittedName>
        <fullName evidence="2">Uncharacterized protein</fullName>
    </submittedName>
</protein>
<sequence>MKNNLLKEDLDELNEVVSEIKDLIEDNNQNIKDCLKVLNKIHAYINPSKPSVIKTIFSKILNIKQ</sequence>